<gene>
    <name evidence="2" type="ORF">BVH74_02280</name>
</gene>
<feature type="transmembrane region" description="Helical" evidence="1">
    <location>
        <begin position="58"/>
        <end position="75"/>
    </location>
</feature>
<dbReference type="RefSeq" id="WP_080048514.1">
    <property type="nucleotide sequence ID" value="NZ_CP020100.1"/>
</dbReference>
<dbReference type="STRING" id="1931241.BVH74_02280"/>
<keyword evidence="3" id="KW-1185">Reference proteome</keyword>
<name>A0A1V0B148_9GAMM</name>
<sequence>MSPSAEEAARALREIDAIKERAAGFQDYQAESAQLILWGAANSIGLVATALFEQHLLQIWVPLVLLCLVAGALLARRTNALLPGIGWRYLLILGAILFLIVALHAVFWPLAPEQGAMIAPLFVGVLYFLRGVLLRPRYLVIGGALAGLSLLSFLFAGPWFWWAMAMTWGGTLMLSGVWLGRL</sequence>
<organism evidence="2 3">
    <name type="scientific">Halopseudomonas phragmitis</name>
    <dbReference type="NCBI Taxonomy" id="1931241"/>
    <lineage>
        <taxon>Bacteria</taxon>
        <taxon>Pseudomonadati</taxon>
        <taxon>Pseudomonadota</taxon>
        <taxon>Gammaproteobacteria</taxon>
        <taxon>Pseudomonadales</taxon>
        <taxon>Pseudomonadaceae</taxon>
        <taxon>Halopseudomonas</taxon>
    </lineage>
</organism>
<evidence type="ECO:0000313" key="3">
    <source>
        <dbReference type="Proteomes" id="UP000243488"/>
    </source>
</evidence>
<keyword evidence="1" id="KW-1133">Transmembrane helix</keyword>
<dbReference type="Proteomes" id="UP000243488">
    <property type="component" value="Chromosome"/>
</dbReference>
<feature type="transmembrane region" description="Helical" evidence="1">
    <location>
        <begin position="138"/>
        <end position="155"/>
    </location>
</feature>
<protein>
    <submittedName>
        <fullName evidence="2">Uncharacterized protein</fullName>
    </submittedName>
</protein>
<feature type="transmembrane region" description="Helical" evidence="1">
    <location>
        <begin position="114"/>
        <end position="133"/>
    </location>
</feature>
<accession>A0A1V0B148</accession>
<feature type="transmembrane region" description="Helical" evidence="1">
    <location>
        <begin position="87"/>
        <end position="108"/>
    </location>
</feature>
<proteinExistence type="predicted"/>
<keyword evidence="1" id="KW-0472">Membrane</keyword>
<dbReference type="EMBL" id="CP020100">
    <property type="protein sequence ID" value="AQZ93656.1"/>
    <property type="molecule type" value="Genomic_DNA"/>
</dbReference>
<evidence type="ECO:0000256" key="1">
    <source>
        <dbReference type="SAM" id="Phobius"/>
    </source>
</evidence>
<keyword evidence="1" id="KW-0812">Transmembrane</keyword>
<evidence type="ECO:0000313" key="2">
    <source>
        <dbReference type="EMBL" id="AQZ93656.1"/>
    </source>
</evidence>
<feature type="transmembrane region" description="Helical" evidence="1">
    <location>
        <begin position="35"/>
        <end position="52"/>
    </location>
</feature>
<reference evidence="2 3" key="1">
    <citation type="submission" date="2017-03" db="EMBL/GenBank/DDBJ databases">
        <title>Complete genome sequence of the novel DNRA strain Pseudomonas sp. S-6-2 isolated from Chinese polluted river sediment. Journal of Biotechnology.</title>
        <authorList>
            <person name="Li J."/>
            <person name="Xiang F."/>
            <person name="Wang L."/>
            <person name="Xi L."/>
            <person name="Liu J."/>
        </authorList>
    </citation>
    <scope>NUCLEOTIDE SEQUENCE [LARGE SCALE GENOMIC DNA]</scope>
    <source>
        <strain evidence="2 3">S-6-2</strain>
    </source>
</reference>
<dbReference type="AlphaFoldDB" id="A0A1V0B148"/>
<dbReference type="KEGG" id="ppha:BVH74_02280"/>